<name>A0AAV6TE15_9ARAC</name>
<evidence type="ECO:0000313" key="1">
    <source>
        <dbReference type="EMBL" id="KAG8156170.1"/>
    </source>
</evidence>
<accession>A0AAV6TE15</accession>
<organism evidence="1 2">
    <name type="scientific">Oedothorax gibbosus</name>
    <dbReference type="NCBI Taxonomy" id="931172"/>
    <lineage>
        <taxon>Eukaryota</taxon>
        <taxon>Metazoa</taxon>
        <taxon>Ecdysozoa</taxon>
        <taxon>Arthropoda</taxon>
        <taxon>Chelicerata</taxon>
        <taxon>Arachnida</taxon>
        <taxon>Araneae</taxon>
        <taxon>Araneomorphae</taxon>
        <taxon>Entelegynae</taxon>
        <taxon>Araneoidea</taxon>
        <taxon>Linyphiidae</taxon>
        <taxon>Erigoninae</taxon>
        <taxon>Oedothorax</taxon>
    </lineage>
</organism>
<comment type="caution">
    <text evidence="1">The sequence shown here is derived from an EMBL/GenBank/DDBJ whole genome shotgun (WGS) entry which is preliminary data.</text>
</comment>
<protein>
    <submittedName>
        <fullName evidence="1">Uncharacterized protein</fullName>
    </submittedName>
</protein>
<sequence>MPREKRLYSSIRLSTDSSEVTDLSKSSPMLDKGTVSEWINNYRVARSGLQHHSSQRWLHMKPKKNEE</sequence>
<gene>
    <name evidence="1" type="ORF">JTE90_005380</name>
</gene>
<dbReference type="EMBL" id="JAFNEN010006259">
    <property type="protein sequence ID" value="KAG8156170.1"/>
    <property type="molecule type" value="Genomic_DNA"/>
</dbReference>
<proteinExistence type="predicted"/>
<dbReference type="Proteomes" id="UP000827092">
    <property type="component" value="Unassembled WGS sequence"/>
</dbReference>
<reference evidence="1 2" key="1">
    <citation type="journal article" date="2022" name="Nat. Ecol. Evol.">
        <title>A masculinizing supergene underlies an exaggerated male reproductive morph in a spider.</title>
        <authorList>
            <person name="Hendrickx F."/>
            <person name="De Corte Z."/>
            <person name="Sonet G."/>
            <person name="Van Belleghem S.M."/>
            <person name="Kostlbacher S."/>
            <person name="Vangestel C."/>
        </authorList>
    </citation>
    <scope>NUCLEOTIDE SEQUENCE [LARGE SCALE GENOMIC DNA]</scope>
    <source>
        <strain evidence="1">W744_W776</strain>
    </source>
</reference>
<dbReference type="AlphaFoldDB" id="A0AAV6TE15"/>
<keyword evidence="2" id="KW-1185">Reference proteome</keyword>
<evidence type="ECO:0000313" key="2">
    <source>
        <dbReference type="Proteomes" id="UP000827092"/>
    </source>
</evidence>